<evidence type="ECO:0000313" key="2">
    <source>
        <dbReference type="EMBL" id="KAF8875592.1"/>
    </source>
</evidence>
<feature type="region of interest" description="Disordered" evidence="1">
    <location>
        <begin position="68"/>
        <end position="153"/>
    </location>
</feature>
<accession>A0A9P5N9K3</accession>
<evidence type="ECO:0000313" key="3">
    <source>
        <dbReference type="Proteomes" id="UP000724874"/>
    </source>
</evidence>
<feature type="compositionally biased region" description="Acidic residues" evidence="1">
    <location>
        <begin position="8"/>
        <end position="20"/>
    </location>
</feature>
<comment type="caution">
    <text evidence="2">The sequence shown here is derived from an EMBL/GenBank/DDBJ whole genome shotgun (WGS) entry which is preliminary data.</text>
</comment>
<feature type="compositionally biased region" description="Acidic residues" evidence="1">
    <location>
        <begin position="137"/>
        <end position="153"/>
    </location>
</feature>
<organism evidence="2 3">
    <name type="scientific">Gymnopilus junonius</name>
    <name type="common">Spectacular rustgill mushroom</name>
    <name type="synonym">Gymnopilus spectabilis subsp. junonius</name>
    <dbReference type="NCBI Taxonomy" id="109634"/>
    <lineage>
        <taxon>Eukaryota</taxon>
        <taxon>Fungi</taxon>
        <taxon>Dikarya</taxon>
        <taxon>Basidiomycota</taxon>
        <taxon>Agaricomycotina</taxon>
        <taxon>Agaricomycetes</taxon>
        <taxon>Agaricomycetidae</taxon>
        <taxon>Agaricales</taxon>
        <taxon>Agaricineae</taxon>
        <taxon>Hymenogastraceae</taxon>
        <taxon>Gymnopilus</taxon>
    </lineage>
</organism>
<gene>
    <name evidence="2" type="ORF">CPB84DRAFT_1752633</name>
</gene>
<proteinExistence type="predicted"/>
<sequence>MEEREGGDGGDEDNGGDDCNEGSPNGDVEDERNPKSKVSKLYPSLCGDDAGGGEGSWIASKVVGSIKYFDGGDASDDDNGRGEGDRMGGSHAAAGNVVGISSDGDNSKVNIAKISSSSSSSSSACLNSEESEKGGDKDEEDIEEDSDNDNDRT</sequence>
<keyword evidence="3" id="KW-1185">Reference proteome</keyword>
<protein>
    <submittedName>
        <fullName evidence="2">Uncharacterized protein</fullName>
    </submittedName>
</protein>
<dbReference type="AlphaFoldDB" id="A0A9P5N9K3"/>
<name>A0A9P5N9K3_GYMJU</name>
<feature type="region of interest" description="Disordered" evidence="1">
    <location>
        <begin position="1"/>
        <end position="56"/>
    </location>
</feature>
<dbReference type="Proteomes" id="UP000724874">
    <property type="component" value="Unassembled WGS sequence"/>
</dbReference>
<feature type="compositionally biased region" description="Basic and acidic residues" evidence="1">
    <location>
        <begin position="78"/>
        <end position="88"/>
    </location>
</feature>
<reference evidence="2" key="1">
    <citation type="submission" date="2020-11" db="EMBL/GenBank/DDBJ databases">
        <authorList>
            <consortium name="DOE Joint Genome Institute"/>
            <person name="Ahrendt S."/>
            <person name="Riley R."/>
            <person name="Andreopoulos W."/>
            <person name="LaButti K."/>
            <person name="Pangilinan J."/>
            <person name="Ruiz-duenas F.J."/>
            <person name="Barrasa J.M."/>
            <person name="Sanchez-Garcia M."/>
            <person name="Camarero S."/>
            <person name="Miyauchi S."/>
            <person name="Serrano A."/>
            <person name="Linde D."/>
            <person name="Babiker R."/>
            <person name="Drula E."/>
            <person name="Ayuso-Fernandez I."/>
            <person name="Pacheco R."/>
            <person name="Padilla G."/>
            <person name="Ferreira P."/>
            <person name="Barriuso J."/>
            <person name="Kellner H."/>
            <person name="Castanera R."/>
            <person name="Alfaro M."/>
            <person name="Ramirez L."/>
            <person name="Pisabarro A.G."/>
            <person name="Kuo A."/>
            <person name="Tritt A."/>
            <person name="Lipzen A."/>
            <person name="He G."/>
            <person name="Yan M."/>
            <person name="Ng V."/>
            <person name="Cullen D."/>
            <person name="Martin F."/>
            <person name="Rosso M.-N."/>
            <person name="Henrissat B."/>
            <person name="Hibbett D."/>
            <person name="Martinez A.T."/>
            <person name="Grigoriev I.V."/>
        </authorList>
    </citation>
    <scope>NUCLEOTIDE SEQUENCE</scope>
    <source>
        <strain evidence="2">AH 44721</strain>
    </source>
</reference>
<evidence type="ECO:0000256" key="1">
    <source>
        <dbReference type="SAM" id="MobiDB-lite"/>
    </source>
</evidence>
<dbReference type="EMBL" id="JADNYJ010000194">
    <property type="protein sequence ID" value="KAF8875592.1"/>
    <property type="molecule type" value="Genomic_DNA"/>
</dbReference>